<reference evidence="2 3" key="1">
    <citation type="submission" date="2020-08" db="EMBL/GenBank/DDBJ databases">
        <title>Genome public.</title>
        <authorList>
            <person name="Liu C."/>
            <person name="Sun Q."/>
        </authorList>
    </citation>
    <scope>NUCLEOTIDE SEQUENCE [LARGE SCALE GENOMIC DNA]</scope>
    <source>
        <strain evidence="2 3">NSJ-56</strain>
    </source>
</reference>
<organism evidence="2 3">
    <name type="scientific">Butyricimonas hominis</name>
    <dbReference type="NCBI Taxonomy" id="2763032"/>
    <lineage>
        <taxon>Bacteria</taxon>
        <taxon>Pseudomonadati</taxon>
        <taxon>Bacteroidota</taxon>
        <taxon>Bacteroidia</taxon>
        <taxon>Bacteroidales</taxon>
        <taxon>Odoribacteraceae</taxon>
        <taxon>Butyricimonas</taxon>
    </lineage>
</organism>
<evidence type="ECO:0000259" key="1">
    <source>
        <dbReference type="Pfam" id="PF09603"/>
    </source>
</evidence>
<dbReference type="InterPro" id="IPR011871">
    <property type="entry name" value="Fib_succ_major"/>
</dbReference>
<dbReference type="RefSeq" id="WP_186975053.1">
    <property type="nucleotide sequence ID" value="NZ_JACOOH010000002.1"/>
</dbReference>
<sequence length="240" mass="27842">MKKIFYLLYIALAFVGCNDDDDKLPRITPEATGTFTDTDGQVYKWVRYNGIDWMASNYKGGEPYYNATNRWGDDLIDIDNKELAIADFEIYGNLYTYEQAQEHVPDGWRLPTDEDWQKLEQAMGMSDNTADKKGWRGSGVGELLQQDETGSGMNLLLGGYVAVQAVRPMNLHLRLVRVYGYYWTSTEDKDSYPEGTAVYYRSIRYNSSRIEREIMATYEQDYLNNVYPKYLSVRYVRDAQ</sequence>
<evidence type="ECO:0000313" key="3">
    <source>
        <dbReference type="Proteomes" id="UP000646484"/>
    </source>
</evidence>
<dbReference type="PROSITE" id="PS51257">
    <property type="entry name" value="PROKAR_LIPOPROTEIN"/>
    <property type="match status" value="1"/>
</dbReference>
<dbReference type="Pfam" id="PF09603">
    <property type="entry name" value="Fib_succ_major"/>
    <property type="match status" value="1"/>
</dbReference>
<evidence type="ECO:0000313" key="2">
    <source>
        <dbReference type="EMBL" id="MBC5620220.1"/>
    </source>
</evidence>
<dbReference type="EMBL" id="JACOOH010000002">
    <property type="protein sequence ID" value="MBC5620220.1"/>
    <property type="molecule type" value="Genomic_DNA"/>
</dbReference>
<proteinExistence type="predicted"/>
<protein>
    <submittedName>
        <fullName evidence="2">Fibrobacter succinogenes major paralogous domain-containing protein</fullName>
    </submittedName>
</protein>
<feature type="domain" description="Fibrobacter succinogenes major paralogous" evidence="1">
    <location>
        <begin position="46"/>
        <end position="237"/>
    </location>
</feature>
<gene>
    <name evidence="2" type="ORF">H8S64_03810</name>
</gene>
<name>A0ABR7CYI0_9BACT</name>
<dbReference type="Proteomes" id="UP000646484">
    <property type="component" value="Unassembled WGS sequence"/>
</dbReference>
<comment type="caution">
    <text evidence="2">The sequence shown here is derived from an EMBL/GenBank/DDBJ whole genome shotgun (WGS) entry which is preliminary data.</text>
</comment>
<accession>A0ABR7CYI0</accession>
<dbReference type="NCBIfam" id="TIGR02145">
    <property type="entry name" value="Fib_succ_major"/>
    <property type="match status" value="1"/>
</dbReference>
<keyword evidence="3" id="KW-1185">Reference proteome</keyword>